<dbReference type="SUPFAM" id="SSF47616">
    <property type="entry name" value="GST C-terminal domain-like"/>
    <property type="match status" value="1"/>
</dbReference>
<keyword evidence="3" id="KW-1185">Reference proteome</keyword>
<dbReference type="Pfam" id="PF00043">
    <property type="entry name" value="GST_C"/>
    <property type="match status" value="1"/>
</dbReference>
<dbReference type="InterPro" id="IPR036282">
    <property type="entry name" value="Glutathione-S-Trfase_C_sf"/>
</dbReference>
<dbReference type="EMBL" id="JAQOSO010000060">
    <property type="protein sequence ID" value="MDJ1174673.1"/>
    <property type="molecule type" value="Genomic_DNA"/>
</dbReference>
<evidence type="ECO:0000259" key="1">
    <source>
        <dbReference type="PROSITE" id="PS50405"/>
    </source>
</evidence>
<dbReference type="PANTHER" id="PTHR44051:SF2">
    <property type="entry name" value="HYPOTHETICAL GLUTATHIONE S-TRANSFERASE LIKE PROTEIN"/>
    <property type="match status" value="1"/>
</dbReference>
<sequence>MKPNKKGGHKALCVMEQQLSKSDFLVNGSLTIADISLYAYTHVADEGGFDLSEYPAVRAWMDRISTHPRHLTLS</sequence>
<dbReference type="PROSITE" id="PS50405">
    <property type="entry name" value="GST_CTER"/>
    <property type="match status" value="1"/>
</dbReference>
<organism evidence="2 3">
    <name type="scientific">Roseofilum capinflatum BLCC-M114</name>
    <dbReference type="NCBI Taxonomy" id="3022440"/>
    <lineage>
        <taxon>Bacteria</taxon>
        <taxon>Bacillati</taxon>
        <taxon>Cyanobacteriota</taxon>
        <taxon>Cyanophyceae</taxon>
        <taxon>Desertifilales</taxon>
        <taxon>Desertifilaceae</taxon>
        <taxon>Roseofilum</taxon>
        <taxon>Roseofilum capinflatum</taxon>
    </lineage>
</organism>
<reference evidence="2 3" key="1">
    <citation type="submission" date="2023-01" db="EMBL/GenBank/DDBJ databases">
        <title>Novel diversity within Roseofilum (Cyanobacteria; Desertifilaceae) from marine benthic mats with descriptions of four novel species.</title>
        <authorList>
            <person name="Wang Y."/>
            <person name="Berthold D.E."/>
            <person name="Hu J."/>
            <person name="Lefler F.W."/>
            <person name="Laughinghouse H.D. IV."/>
        </authorList>
    </citation>
    <scope>NUCLEOTIDE SEQUENCE [LARGE SCALE GENOMIC DNA]</scope>
    <source>
        <strain evidence="2 3">BLCC-M114</strain>
    </source>
</reference>
<protein>
    <submittedName>
        <fullName evidence="2">Glutathione binding-like protein</fullName>
    </submittedName>
</protein>
<dbReference type="Gene3D" id="1.20.1050.10">
    <property type="match status" value="1"/>
</dbReference>
<comment type="caution">
    <text evidence="2">The sequence shown here is derived from an EMBL/GenBank/DDBJ whole genome shotgun (WGS) entry which is preliminary data.</text>
</comment>
<dbReference type="InterPro" id="IPR010987">
    <property type="entry name" value="Glutathione-S-Trfase_C-like"/>
</dbReference>
<name>A0ABT7B684_9CYAN</name>
<proteinExistence type="predicted"/>
<dbReference type="Proteomes" id="UP001235849">
    <property type="component" value="Unassembled WGS sequence"/>
</dbReference>
<evidence type="ECO:0000313" key="2">
    <source>
        <dbReference type="EMBL" id="MDJ1174673.1"/>
    </source>
</evidence>
<dbReference type="PANTHER" id="PTHR44051">
    <property type="entry name" value="GLUTATHIONE S-TRANSFERASE-RELATED"/>
    <property type="match status" value="1"/>
</dbReference>
<evidence type="ECO:0000313" key="3">
    <source>
        <dbReference type="Proteomes" id="UP001235849"/>
    </source>
</evidence>
<accession>A0ABT7B684</accession>
<feature type="domain" description="GST C-terminal" evidence="1">
    <location>
        <begin position="1"/>
        <end position="74"/>
    </location>
</feature>
<dbReference type="InterPro" id="IPR004046">
    <property type="entry name" value="GST_C"/>
</dbReference>
<gene>
    <name evidence="2" type="ORF">PMG25_11270</name>
</gene>